<evidence type="ECO:0000313" key="2">
    <source>
        <dbReference type="EMBL" id="EGN58139.1"/>
    </source>
</evidence>
<proteinExistence type="predicted"/>
<gene>
    <name evidence="2" type="ORF">Premu_2793</name>
</gene>
<dbReference type="Pfam" id="PF14730">
    <property type="entry name" value="DUF4468"/>
    <property type="match status" value="1"/>
</dbReference>
<reference evidence="3" key="1">
    <citation type="journal article" date="2011" name="Stand. Genomic Sci.">
        <title>Non-contiguous finished genome sequence of the opportunistic oral pathogen Prevotella multisaccharivorax type strain (PPPA20).</title>
        <authorList>
            <person name="Pati A."/>
            <person name="Gronow S."/>
            <person name="Lu M."/>
            <person name="Lapidus A."/>
            <person name="Nolan M."/>
            <person name="Lucas S."/>
            <person name="Hammon N."/>
            <person name="Deshpande S."/>
            <person name="Cheng J.F."/>
            <person name="Tapia R."/>
            <person name="Han C."/>
            <person name="Goodwin L."/>
            <person name="Pitluck S."/>
            <person name="Liolios K."/>
            <person name="Pagani I."/>
            <person name="Mavromatis K."/>
            <person name="Mikhailova N."/>
            <person name="Huntemann M."/>
            <person name="Chen A."/>
            <person name="Palaniappan K."/>
            <person name="Land M."/>
            <person name="Hauser L."/>
            <person name="Detter J.C."/>
            <person name="Brambilla E.M."/>
            <person name="Rohde M."/>
            <person name="Goker M."/>
            <person name="Woyke T."/>
            <person name="Bristow J."/>
            <person name="Eisen J.A."/>
            <person name="Markowitz V."/>
            <person name="Hugenholtz P."/>
            <person name="Kyrpides N.C."/>
            <person name="Klenk H.P."/>
            <person name="Ivanova N."/>
        </authorList>
    </citation>
    <scope>NUCLEOTIDE SEQUENCE [LARGE SCALE GENOMIC DNA]</scope>
    <source>
        <strain evidence="3">DSM 17128</strain>
    </source>
</reference>
<dbReference type="STRING" id="688246.Premu_2793"/>
<evidence type="ECO:0000313" key="3">
    <source>
        <dbReference type="Proteomes" id="UP000002772"/>
    </source>
</evidence>
<dbReference type="eggNOG" id="ENOG50334YS">
    <property type="taxonomic scope" value="Bacteria"/>
</dbReference>
<organism evidence="2 3">
    <name type="scientific">Hallella multisaccharivorax DSM 17128</name>
    <dbReference type="NCBI Taxonomy" id="688246"/>
    <lineage>
        <taxon>Bacteria</taxon>
        <taxon>Pseudomonadati</taxon>
        <taxon>Bacteroidota</taxon>
        <taxon>Bacteroidia</taxon>
        <taxon>Bacteroidales</taxon>
        <taxon>Prevotellaceae</taxon>
        <taxon>Hallella</taxon>
    </lineage>
</organism>
<dbReference type="HOGENOM" id="CLU_069804_1_0_10"/>
<name>F8NCV4_9BACT</name>
<keyword evidence="3" id="KW-1185">Reference proteome</keyword>
<dbReference type="InterPro" id="IPR027823">
    <property type="entry name" value="DUF4468"/>
</dbReference>
<evidence type="ECO:0000259" key="1">
    <source>
        <dbReference type="Pfam" id="PF14730"/>
    </source>
</evidence>
<sequence>MKEHGLIVTLLVRMIFLKNLIDANDMKKHLFALMLAMLPMWVIAQNNVWEIPDQQTRQQTKPEVNKTVPQVDKKYLAGAVPLVNGQVVFTLDKDVPGMSADSIYDKVYAVISQVVEESKSADLQPAGRIAAVNKADHMIAARMKEWLVFSSNFISLDRTEVDYTMVAKATDGHVHVTLERISYAYEMNRNDVSGLKKKAENWITDQYSLNKKGTKLSRISGKFRRKTIDRKDNIFQRICTALGIKNEQAS</sequence>
<feature type="domain" description="DUF4468" evidence="1">
    <location>
        <begin position="89"/>
        <end position="183"/>
    </location>
</feature>
<dbReference type="Gene3D" id="3.30.530.80">
    <property type="match status" value="1"/>
</dbReference>
<dbReference type="CDD" id="cd12190">
    <property type="entry name" value="Bacova_04320_like"/>
    <property type="match status" value="1"/>
</dbReference>
<protein>
    <recommendedName>
        <fullName evidence="1">DUF4468 domain-containing protein</fullName>
    </recommendedName>
</protein>
<dbReference type="EMBL" id="GL945017">
    <property type="protein sequence ID" value="EGN58139.1"/>
    <property type="molecule type" value="Genomic_DNA"/>
</dbReference>
<accession>F8NCV4</accession>
<dbReference type="AlphaFoldDB" id="F8NCV4"/>
<dbReference type="Proteomes" id="UP000002772">
    <property type="component" value="Unassembled WGS sequence"/>
</dbReference>